<dbReference type="Proteomes" id="UP000789405">
    <property type="component" value="Unassembled WGS sequence"/>
</dbReference>
<evidence type="ECO:0000313" key="1">
    <source>
        <dbReference type="EMBL" id="CAG8808400.1"/>
    </source>
</evidence>
<protein>
    <submittedName>
        <fullName evidence="1">25156_t:CDS:1</fullName>
    </submittedName>
</protein>
<organism evidence="1 2">
    <name type="scientific">Dentiscutata erythropus</name>
    <dbReference type="NCBI Taxonomy" id="1348616"/>
    <lineage>
        <taxon>Eukaryota</taxon>
        <taxon>Fungi</taxon>
        <taxon>Fungi incertae sedis</taxon>
        <taxon>Mucoromycota</taxon>
        <taxon>Glomeromycotina</taxon>
        <taxon>Glomeromycetes</taxon>
        <taxon>Diversisporales</taxon>
        <taxon>Gigasporaceae</taxon>
        <taxon>Dentiscutata</taxon>
    </lineage>
</organism>
<keyword evidence="2" id="KW-1185">Reference proteome</keyword>
<comment type="caution">
    <text evidence="1">The sequence shown here is derived from an EMBL/GenBank/DDBJ whole genome shotgun (WGS) entry which is preliminary data.</text>
</comment>
<dbReference type="EMBL" id="CAJVPY010043714">
    <property type="protein sequence ID" value="CAG8808400.1"/>
    <property type="molecule type" value="Genomic_DNA"/>
</dbReference>
<evidence type="ECO:0000313" key="2">
    <source>
        <dbReference type="Proteomes" id="UP000789405"/>
    </source>
</evidence>
<proteinExistence type="predicted"/>
<sequence length="68" mass="7105">WFVLLIRTPLGFAIDVAIVGGGFHHLLVWDFVVSAALGISSWGCFVVGVAVTGSEALQVVEFVISACG</sequence>
<name>A0A9N9K5F1_9GLOM</name>
<feature type="non-terminal residue" evidence="1">
    <location>
        <position position="68"/>
    </location>
</feature>
<gene>
    <name evidence="1" type="ORF">DERYTH_LOCUS24875</name>
</gene>
<accession>A0A9N9K5F1</accession>
<reference evidence="1" key="1">
    <citation type="submission" date="2021-06" db="EMBL/GenBank/DDBJ databases">
        <authorList>
            <person name="Kallberg Y."/>
            <person name="Tangrot J."/>
            <person name="Rosling A."/>
        </authorList>
    </citation>
    <scope>NUCLEOTIDE SEQUENCE</scope>
    <source>
        <strain evidence="1">MA453B</strain>
    </source>
</reference>
<dbReference type="AlphaFoldDB" id="A0A9N9K5F1"/>